<dbReference type="SUPFAM" id="SSF53218">
    <property type="entry name" value="Molybdenum cofactor biosynthesis proteins"/>
    <property type="match status" value="1"/>
</dbReference>
<dbReference type="GO" id="GO:0030170">
    <property type="term" value="F:pyridoxal phosphate binding"/>
    <property type="evidence" value="ECO:0007669"/>
    <property type="project" value="InterPro"/>
</dbReference>
<dbReference type="GO" id="GO:0006777">
    <property type="term" value="P:Mo-molybdopterin cofactor biosynthetic process"/>
    <property type="evidence" value="ECO:0007669"/>
    <property type="project" value="UniProtKB-KW"/>
</dbReference>
<dbReference type="InterPro" id="IPR011037">
    <property type="entry name" value="Pyrv_Knase-like_insert_dom_sf"/>
</dbReference>
<comment type="caution">
    <text evidence="4">The sequence shown here is derived from an EMBL/GenBank/DDBJ whole genome shotgun (WGS) entry which is preliminary data.</text>
</comment>
<evidence type="ECO:0000313" key="4">
    <source>
        <dbReference type="EMBL" id="RGE85204.1"/>
    </source>
</evidence>
<evidence type="ECO:0000313" key="5">
    <source>
        <dbReference type="Proteomes" id="UP000261080"/>
    </source>
</evidence>
<dbReference type="InterPro" id="IPR036425">
    <property type="entry name" value="MoaB/Mog-like_dom_sf"/>
</dbReference>
<dbReference type="Gene3D" id="3.40.980.10">
    <property type="entry name" value="MoaB/Mog-like domain"/>
    <property type="match status" value="1"/>
</dbReference>
<dbReference type="InterPro" id="IPR001453">
    <property type="entry name" value="MoaB/Mog_dom"/>
</dbReference>
<reference evidence="4 5" key="1">
    <citation type="submission" date="2018-08" db="EMBL/GenBank/DDBJ databases">
        <title>A genome reference for cultivated species of the human gut microbiota.</title>
        <authorList>
            <person name="Zou Y."/>
            <person name="Xue W."/>
            <person name="Luo G."/>
        </authorList>
    </citation>
    <scope>NUCLEOTIDE SEQUENCE [LARGE SCALE GENOMIC DNA]</scope>
    <source>
        <strain evidence="4 5">AF37-2AT</strain>
    </source>
</reference>
<dbReference type="AlphaFoldDB" id="A0A3E3JZN0"/>
<dbReference type="OrthoDB" id="9784492at2"/>
<feature type="domain" description="MOSC" evidence="3">
    <location>
        <begin position="32"/>
        <end position="156"/>
    </location>
</feature>
<keyword evidence="5" id="KW-1185">Reference proteome</keyword>
<dbReference type="InterPro" id="IPR005302">
    <property type="entry name" value="MoCF_Sase_C"/>
</dbReference>
<dbReference type="SUPFAM" id="SSF50800">
    <property type="entry name" value="PK beta-barrel domain-like"/>
    <property type="match status" value="1"/>
</dbReference>
<organism evidence="4 5">
    <name type="scientific">Sellimonas intestinalis</name>
    <dbReference type="NCBI Taxonomy" id="1653434"/>
    <lineage>
        <taxon>Bacteria</taxon>
        <taxon>Bacillati</taxon>
        <taxon>Bacillota</taxon>
        <taxon>Clostridia</taxon>
        <taxon>Lachnospirales</taxon>
        <taxon>Lachnospiraceae</taxon>
        <taxon>Sellimonas</taxon>
    </lineage>
</organism>
<dbReference type="SMART" id="SM00852">
    <property type="entry name" value="MoCF_biosynth"/>
    <property type="match status" value="1"/>
</dbReference>
<dbReference type="EMBL" id="QVLX01000009">
    <property type="protein sequence ID" value="RGE85204.1"/>
    <property type="molecule type" value="Genomic_DNA"/>
</dbReference>
<proteinExistence type="predicted"/>
<dbReference type="CDD" id="cd00886">
    <property type="entry name" value="MogA_MoaB"/>
    <property type="match status" value="1"/>
</dbReference>
<evidence type="ECO:0000259" key="3">
    <source>
        <dbReference type="PROSITE" id="PS51340"/>
    </source>
</evidence>
<dbReference type="NCBIfam" id="TIGR00177">
    <property type="entry name" value="molyb_syn"/>
    <property type="match status" value="1"/>
</dbReference>
<dbReference type="PROSITE" id="PS51340">
    <property type="entry name" value="MOSC"/>
    <property type="match status" value="1"/>
</dbReference>
<name>A0A3E3JZN0_9FIRM</name>
<dbReference type="Proteomes" id="UP000261080">
    <property type="component" value="Unassembled WGS sequence"/>
</dbReference>
<dbReference type="Pfam" id="PF00994">
    <property type="entry name" value="MoCF_biosynth"/>
    <property type="match status" value="1"/>
</dbReference>
<evidence type="ECO:0000256" key="1">
    <source>
        <dbReference type="ARBA" id="ARBA00005046"/>
    </source>
</evidence>
<accession>A0A3E3JZN0</accession>
<dbReference type="PANTHER" id="PTHR43764:SF1">
    <property type="entry name" value="MOLYBDOPTERIN MOLYBDOTRANSFERASE"/>
    <property type="match status" value="1"/>
</dbReference>
<comment type="pathway">
    <text evidence="1">Cofactor biosynthesis; molybdopterin biosynthesis.</text>
</comment>
<dbReference type="GO" id="GO:0003824">
    <property type="term" value="F:catalytic activity"/>
    <property type="evidence" value="ECO:0007669"/>
    <property type="project" value="InterPro"/>
</dbReference>
<sequence>MGEKGKETIEKTIRSGRVRAICTSERRGTEKHAVSEARFEKGYGIRGDAHAGNWHRQVSLLSYDKVKEFNERGAKVVDGAFGENLVVEDLDFRSFPVGTILECEDVVLKMTQIGKECHTHCQIYQRMGECIMPVQGVFAEVLVSGTIHAGSVMTARFPDGTEPFTAAVITMSDKGSKGERADESGPAMKARLKAAGFDVVEALLLPDEKGLLKRELVRLSDQRQVDLILTSGGTGFSVRDTTPEATLEVMTRNVPGIAEAIRAESMKYTKRAMLSRGVSVLRNKTLIINLPGSPKAVRESMEIVLESVQHGLGILRGSESECAR</sequence>
<dbReference type="RefSeq" id="WP_062304478.1">
    <property type="nucleotide sequence ID" value="NZ_BAABYU010000001.1"/>
</dbReference>
<dbReference type="PANTHER" id="PTHR43764">
    <property type="entry name" value="MOLYBDENUM COFACTOR BIOSYNTHESIS"/>
    <property type="match status" value="1"/>
</dbReference>
<gene>
    <name evidence="4" type="ORF">DW016_13790</name>
</gene>
<protein>
    <submittedName>
        <fullName evidence="4">Molybdenum cofactor biosynthesis protein</fullName>
    </submittedName>
</protein>
<dbReference type="InterPro" id="IPR051920">
    <property type="entry name" value="MPT_Adenylyltrnsfr/MoaC-Rel"/>
</dbReference>
<evidence type="ECO:0000256" key="2">
    <source>
        <dbReference type="ARBA" id="ARBA00023150"/>
    </source>
</evidence>
<dbReference type="Pfam" id="PF03473">
    <property type="entry name" value="MOSC"/>
    <property type="match status" value="1"/>
</dbReference>
<keyword evidence="2" id="KW-0501">Molybdenum cofactor biosynthesis</keyword>
<dbReference type="Gene3D" id="2.40.33.20">
    <property type="entry name" value="PK beta-barrel domain-like"/>
    <property type="match status" value="1"/>
</dbReference>
<dbReference type="GO" id="GO:0030151">
    <property type="term" value="F:molybdenum ion binding"/>
    <property type="evidence" value="ECO:0007669"/>
    <property type="project" value="InterPro"/>
</dbReference>